<dbReference type="Proteomes" id="UP000824533">
    <property type="component" value="Linkage Group LG26"/>
</dbReference>
<sequence>MSESSPDEPNSCRKDFICGVVEGFYGRPWTTEQRKDLFQKLKKWGMDMYVYAPKDDYKHRAYWRELYTVEEAEHLTSLISAAKAQGIIFCYALSPGLDITYSSQKEITTLKRKLEQVSQFGCTCFALLFDDIEPEMSEADKQIFQSFAHAQVSVTNEIHQHLGCPRFLLCPTQYCSTRAVPTVNSSEYLNTLGTKLSQQIDIMWTGPKVISKTLTTDCIEEITQVLRRPPVIWDNLHANDYDQKRIFLGPYCGRSPELIPLLRGVLTNPNCEYNANMIPIRTLAHWASCSLDAPAQIEAVSWDIKLERESEQGVCDDEAPLTLGKHVYHHRQALRQAINEWLPEFSIPKTAQGPVIKPQPSITGNNQLFNERLQSLCHRRKVASLSVFYRIHFGECATELHELVPPSSILPADKQTYALTPPIYGGNTNEADETLCFLFHHTHRGRVSPVETMNPVPNPVMNSLVSPTKVVLNELIPNPIIPMASSNISLPTEIPVSTLPVPLMGLKALEESGKQHIMEKADVNEDNLGDSVLEGLIDDLKKDKNCNVDTIVVDDVETLVEEQLRNGHMSVGDTPQTLSPSRPSGTEAGLEPLDVDPPLAPSTDTDVVMNDGYSENGSMQVEPSNSPLSTDMMVEPTEMTDRTDETVDPDDSTVDSNALVADDLLLLCDLFYLPFEHGSRGLRLLHDFNWLTTHAASMLSRGSKPETSEWRRRRSRFAWWMSRTRRLARRLSMAANGELHAELHPYVWELCAVLALLDGFLRWLELGKFPPNIAANTQGSYTWFSKGWREAFESGAQEPWVFRGGLTADLRRLLPVECSGDALRPQLIPPGLPMTVRPYTPTDEQAVCLICHKTCRDGSDCSDLFPSDLQTLPADRLVAPFLTLTPELCMVIEDDEECVPQEDTAVENEVECEKADVAVEVRINGTKPEIVGYACAALNSKEFYKRQEVAWIPEMCTKYPEELTERDDLSQAAKECIRHFHQFSMCERAPECVTRAHPALLTCCVLPPCADPHAPARLLTCLLAALRANGANGVHACINATDHYLHQFYSKLGFVEVHRSGARVYLGRGF</sequence>
<organism evidence="1 2">
    <name type="scientific">Dendrolimus kikuchii</name>
    <dbReference type="NCBI Taxonomy" id="765133"/>
    <lineage>
        <taxon>Eukaryota</taxon>
        <taxon>Metazoa</taxon>
        <taxon>Ecdysozoa</taxon>
        <taxon>Arthropoda</taxon>
        <taxon>Hexapoda</taxon>
        <taxon>Insecta</taxon>
        <taxon>Pterygota</taxon>
        <taxon>Neoptera</taxon>
        <taxon>Endopterygota</taxon>
        <taxon>Lepidoptera</taxon>
        <taxon>Glossata</taxon>
        <taxon>Ditrysia</taxon>
        <taxon>Bombycoidea</taxon>
        <taxon>Lasiocampidae</taxon>
        <taxon>Dendrolimus</taxon>
    </lineage>
</organism>
<dbReference type="EMBL" id="CM034412">
    <property type="protein sequence ID" value="KAJ0170921.1"/>
    <property type="molecule type" value="Genomic_DNA"/>
</dbReference>
<protein>
    <submittedName>
        <fullName evidence="1">Uncharacterized protein</fullName>
    </submittedName>
</protein>
<accession>A0ACC1CH84</accession>
<comment type="caution">
    <text evidence="1">The sequence shown here is derived from an EMBL/GenBank/DDBJ whole genome shotgun (WGS) entry which is preliminary data.</text>
</comment>
<evidence type="ECO:0000313" key="1">
    <source>
        <dbReference type="EMBL" id="KAJ0170921.1"/>
    </source>
</evidence>
<gene>
    <name evidence="1" type="ORF">K1T71_013693</name>
</gene>
<keyword evidence="2" id="KW-1185">Reference proteome</keyword>
<evidence type="ECO:0000313" key="2">
    <source>
        <dbReference type="Proteomes" id="UP000824533"/>
    </source>
</evidence>
<reference evidence="1 2" key="1">
    <citation type="journal article" date="2021" name="Front. Genet.">
        <title>Chromosome-Level Genome Assembly Reveals Significant Gene Expansion in the Toll and IMD Signaling Pathways of Dendrolimus kikuchii.</title>
        <authorList>
            <person name="Zhou J."/>
            <person name="Wu P."/>
            <person name="Xiong Z."/>
            <person name="Liu N."/>
            <person name="Zhao N."/>
            <person name="Ji M."/>
            <person name="Qiu Y."/>
            <person name="Yang B."/>
        </authorList>
    </citation>
    <scope>NUCLEOTIDE SEQUENCE [LARGE SCALE GENOMIC DNA]</scope>
    <source>
        <strain evidence="1">Ann1</strain>
    </source>
</reference>
<name>A0ACC1CH84_9NEOP</name>
<proteinExistence type="predicted"/>